<feature type="domain" description="ABC transporter" evidence="9">
    <location>
        <begin position="351"/>
        <end position="586"/>
    </location>
</feature>
<dbReference type="InterPro" id="IPR039421">
    <property type="entry name" value="Type_1_exporter"/>
</dbReference>
<dbReference type="InterPro" id="IPR027417">
    <property type="entry name" value="P-loop_NTPase"/>
</dbReference>
<comment type="subcellular location">
    <subcellularLocation>
        <location evidence="1">Cell membrane</location>
        <topology evidence="1">Multi-pass membrane protein</topology>
    </subcellularLocation>
</comment>
<dbReference type="InterPro" id="IPR014223">
    <property type="entry name" value="ABC_CydC/D"/>
</dbReference>
<dbReference type="InterPro" id="IPR011527">
    <property type="entry name" value="ABC1_TM_dom"/>
</dbReference>
<evidence type="ECO:0000256" key="2">
    <source>
        <dbReference type="ARBA" id="ARBA00022692"/>
    </source>
</evidence>
<dbReference type="InterPro" id="IPR036640">
    <property type="entry name" value="ABC1_TM_sf"/>
</dbReference>
<dbReference type="NCBIfam" id="TIGR02868">
    <property type="entry name" value="CydC"/>
    <property type="match status" value="1"/>
</dbReference>
<dbReference type="GO" id="GO:0034775">
    <property type="term" value="P:glutathione transmembrane transport"/>
    <property type="evidence" value="ECO:0007669"/>
    <property type="project" value="InterPro"/>
</dbReference>
<protein>
    <submittedName>
        <fullName evidence="11">ATP-binding cassette subfamily C protein/ATP-binding cassette subfamily C protein CydC</fullName>
    </submittedName>
</protein>
<dbReference type="GO" id="GO:0140359">
    <property type="term" value="F:ABC-type transporter activity"/>
    <property type="evidence" value="ECO:0007669"/>
    <property type="project" value="InterPro"/>
</dbReference>
<evidence type="ECO:0000259" key="10">
    <source>
        <dbReference type="PROSITE" id="PS50929"/>
    </source>
</evidence>
<dbReference type="Gene3D" id="1.20.1560.10">
    <property type="entry name" value="ABC transporter type 1, transmembrane domain"/>
    <property type="match status" value="1"/>
</dbReference>
<feature type="transmembrane region" description="Helical" evidence="8">
    <location>
        <begin position="149"/>
        <end position="169"/>
    </location>
</feature>
<evidence type="ECO:0000256" key="5">
    <source>
        <dbReference type="ARBA" id="ARBA00022989"/>
    </source>
</evidence>
<dbReference type="SUPFAM" id="SSF52540">
    <property type="entry name" value="P-loop containing nucleoside triphosphate hydrolases"/>
    <property type="match status" value="1"/>
</dbReference>
<dbReference type="GO" id="GO:0045454">
    <property type="term" value="P:cell redox homeostasis"/>
    <property type="evidence" value="ECO:0007669"/>
    <property type="project" value="InterPro"/>
</dbReference>
<dbReference type="Proteomes" id="UP000237846">
    <property type="component" value="Unassembled WGS sequence"/>
</dbReference>
<dbReference type="PANTHER" id="PTHR24221">
    <property type="entry name" value="ATP-BINDING CASSETTE SUB-FAMILY B"/>
    <property type="match status" value="1"/>
</dbReference>
<dbReference type="Pfam" id="PF00005">
    <property type="entry name" value="ABC_tran"/>
    <property type="match status" value="1"/>
</dbReference>
<comment type="caution">
    <text evidence="11">The sequence shown here is derived from an EMBL/GenBank/DDBJ whole genome shotgun (WGS) entry which is preliminary data.</text>
</comment>
<dbReference type="GO" id="GO:0005886">
    <property type="term" value="C:plasma membrane"/>
    <property type="evidence" value="ECO:0007669"/>
    <property type="project" value="UniProtKB-SubCell"/>
</dbReference>
<evidence type="ECO:0000256" key="6">
    <source>
        <dbReference type="ARBA" id="ARBA00023136"/>
    </source>
</evidence>
<evidence type="ECO:0000256" key="8">
    <source>
        <dbReference type="SAM" id="Phobius"/>
    </source>
</evidence>
<dbReference type="EMBL" id="PVZC01000001">
    <property type="protein sequence ID" value="PRY02011.1"/>
    <property type="molecule type" value="Genomic_DNA"/>
</dbReference>
<evidence type="ECO:0000256" key="7">
    <source>
        <dbReference type="SAM" id="MobiDB-lite"/>
    </source>
</evidence>
<dbReference type="Pfam" id="PF00664">
    <property type="entry name" value="ABC_membrane"/>
    <property type="match status" value="1"/>
</dbReference>
<dbReference type="GO" id="GO:0034040">
    <property type="term" value="F:ATPase-coupled lipid transmembrane transporter activity"/>
    <property type="evidence" value="ECO:0007669"/>
    <property type="project" value="TreeGrafter"/>
</dbReference>
<feature type="transmembrane region" description="Helical" evidence="8">
    <location>
        <begin position="36"/>
        <end position="62"/>
    </location>
</feature>
<keyword evidence="6 8" id="KW-0472">Membrane</keyword>
<dbReference type="PROSITE" id="PS50929">
    <property type="entry name" value="ABC_TM1F"/>
    <property type="match status" value="1"/>
</dbReference>
<keyword evidence="3" id="KW-0547">Nucleotide-binding</keyword>
<evidence type="ECO:0000256" key="1">
    <source>
        <dbReference type="ARBA" id="ARBA00004651"/>
    </source>
</evidence>
<feature type="region of interest" description="Disordered" evidence="7">
    <location>
        <begin position="1"/>
        <end position="20"/>
    </location>
</feature>
<reference evidence="11 12" key="1">
    <citation type="submission" date="2018-03" db="EMBL/GenBank/DDBJ databases">
        <title>Genomic Encyclopedia of Archaeal and Bacterial Type Strains, Phase II (KMG-II): from individual species to whole genera.</title>
        <authorList>
            <person name="Goeker M."/>
        </authorList>
    </citation>
    <scope>NUCLEOTIDE SEQUENCE [LARGE SCALE GENOMIC DNA]</scope>
    <source>
        <strain evidence="11 12">DSM 45601</strain>
    </source>
</reference>
<dbReference type="AlphaFoldDB" id="A0A2T0QDR7"/>
<dbReference type="GO" id="GO:0016887">
    <property type="term" value="F:ATP hydrolysis activity"/>
    <property type="evidence" value="ECO:0007669"/>
    <property type="project" value="InterPro"/>
</dbReference>
<evidence type="ECO:0000313" key="12">
    <source>
        <dbReference type="Proteomes" id="UP000237846"/>
    </source>
</evidence>
<dbReference type="InterPro" id="IPR003439">
    <property type="entry name" value="ABC_transporter-like_ATP-bd"/>
</dbReference>
<keyword evidence="4 11" id="KW-0067">ATP-binding</keyword>
<evidence type="ECO:0000259" key="9">
    <source>
        <dbReference type="PROSITE" id="PS50893"/>
    </source>
</evidence>
<accession>A0A2T0QDR7</accession>
<feature type="transmembrane region" description="Helical" evidence="8">
    <location>
        <begin position="270"/>
        <end position="300"/>
    </location>
</feature>
<dbReference type="SMART" id="SM00382">
    <property type="entry name" value="AAA"/>
    <property type="match status" value="1"/>
</dbReference>
<feature type="transmembrane region" description="Helical" evidence="8">
    <location>
        <begin position="68"/>
        <end position="86"/>
    </location>
</feature>
<dbReference type="InterPro" id="IPR017871">
    <property type="entry name" value="ABC_transporter-like_CS"/>
</dbReference>
<keyword evidence="12" id="KW-1185">Reference proteome</keyword>
<dbReference type="InterPro" id="IPR003593">
    <property type="entry name" value="AAA+_ATPase"/>
</dbReference>
<organism evidence="11 12">
    <name type="scientific">Allonocardiopsis opalescens</name>
    <dbReference type="NCBI Taxonomy" id="1144618"/>
    <lineage>
        <taxon>Bacteria</taxon>
        <taxon>Bacillati</taxon>
        <taxon>Actinomycetota</taxon>
        <taxon>Actinomycetes</taxon>
        <taxon>Streptosporangiales</taxon>
        <taxon>Allonocardiopsis</taxon>
    </lineage>
</organism>
<evidence type="ECO:0000256" key="3">
    <source>
        <dbReference type="ARBA" id="ARBA00022741"/>
    </source>
</evidence>
<proteinExistence type="predicted"/>
<dbReference type="Gene3D" id="3.40.50.300">
    <property type="entry name" value="P-loop containing nucleotide triphosphate hydrolases"/>
    <property type="match status" value="1"/>
</dbReference>
<evidence type="ECO:0000313" key="11">
    <source>
        <dbReference type="EMBL" id="PRY02011.1"/>
    </source>
</evidence>
<dbReference type="RefSeq" id="WP_106238725.1">
    <property type="nucleotide sequence ID" value="NZ_PVZC01000001.1"/>
</dbReference>
<keyword evidence="5 8" id="KW-1133">Transmembrane helix</keyword>
<dbReference type="PROSITE" id="PS00211">
    <property type="entry name" value="ABC_TRANSPORTER_1"/>
    <property type="match status" value="1"/>
</dbReference>
<dbReference type="PANTHER" id="PTHR24221:SF654">
    <property type="entry name" value="ATP-BINDING CASSETTE SUB-FAMILY B MEMBER 6"/>
    <property type="match status" value="1"/>
</dbReference>
<keyword evidence="2 8" id="KW-0812">Transmembrane</keyword>
<dbReference type="PROSITE" id="PS50893">
    <property type="entry name" value="ABC_TRANSPORTER_2"/>
    <property type="match status" value="1"/>
</dbReference>
<gene>
    <name evidence="11" type="ORF">CLV72_101609</name>
</gene>
<name>A0A2T0QDR7_9ACTN</name>
<dbReference type="SUPFAM" id="SSF90123">
    <property type="entry name" value="ABC transporter transmembrane region"/>
    <property type="match status" value="1"/>
</dbReference>
<feature type="transmembrane region" description="Helical" evidence="8">
    <location>
        <begin position="175"/>
        <end position="194"/>
    </location>
</feature>
<evidence type="ECO:0000256" key="4">
    <source>
        <dbReference type="ARBA" id="ARBA00022840"/>
    </source>
</evidence>
<feature type="domain" description="ABC transmembrane type-1" evidence="10">
    <location>
        <begin position="37"/>
        <end position="315"/>
    </location>
</feature>
<dbReference type="OrthoDB" id="9806127at2"/>
<sequence>MTEPTPGTAAEDGAAAGPAGTARTLREVTRGHGGRLALAALAAASAELAGLGLTATAAWLIATAAEQRLIGALGLAIVGVRAFALARGVLRYLERLTGHDVALRALADLRGRVYDALVPRGVRRWRRDDLLNRMSTDVDAVQDLLLRSWLPVAVAGAAGAAAVAVTAFLHPPAALLLAAGLLLAGAVLPPLAAARSAAAAASVARVRAELAVHTGDVLEGAAELAVYGAHDRFAARVAGAGDRLAAAQRRAAGAEALAGAGQILVQGATVLAVALAGIAAVDVIGGVAVVVLGLTALAVFEPLRPLPAALVQLRASRAALRRVVAVLGSAPGEAAAAPGDGGTADPAAVDLRLDDVTVRLDPSRPPALRGVRLDVPAGRRVAVVGPSGAGKSTLIAAVLGEVAPESGTVLLAGRPPAGRPDAELRRLVSGVTQDPHVFQVSLAENLRLARPGATAEQLREAARAAGLLADIDAMPEGFETLPGQDGAQLSGGQRQRLALARALLADPPVLVLDEPTEGLDDELADAVLGDVLAATADRTTLLVTHRLTGLEAVDEIVVLEDGRITQRGGHAELAARPGYFRERLTAEQLARAPLAAAGAD</sequence>
<dbReference type="GO" id="GO:0005524">
    <property type="term" value="F:ATP binding"/>
    <property type="evidence" value="ECO:0007669"/>
    <property type="project" value="UniProtKB-KW"/>
</dbReference>